<name>A0ABV3H4H9_9ACTN</name>
<evidence type="ECO:0000256" key="1">
    <source>
        <dbReference type="SAM" id="MobiDB-lite"/>
    </source>
</evidence>
<reference evidence="2 3" key="1">
    <citation type="submission" date="2024-06" db="EMBL/GenBank/DDBJ databases">
        <title>The Natural Products Discovery Center: Release of the First 8490 Sequenced Strains for Exploring Actinobacteria Biosynthetic Diversity.</title>
        <authorList>
            <person name="Kalkreuter E."/>
            <person name="Kautsar S.A."/>
            <person name="Yang D."/>
            <person name="Bader C.D."/>
            <person name="Teijaro C.N."/>
            <person name="Fluegel L."/>
            <person name="Davis C.M."/>
            <person name="Simpson J.R."/>
            <person name="Lauterbach L."/>
            <person name="Steele A.D."/>
            <person name="Gui C."/>
            <person name="Meng S."/>
            <person name="Li G."/>
            <person name="Viehrig K."/>
            <person name="Ye F."/>
            <person name="Su P."/>
            <person name="Kiefer A.F."/>
            <person name="Nichols A."/>
            <person name="Cepeda A.J."/>
            <person name="Yan W."/>
            <person name="Fan B."/>
            <person name="Jiang Y."/>
            <person name="Adhikari A."/>
            <person name="Zheng C.-J."/>
            <person name="Schuster L."/>
            <person name="Cowan T.M."/>
            <person name="Smanski M.J."/>
            <person name="Chevrette M.G."/>
            <person name="De Carvalho L.P.S."/>
            <person name="Shen B."/>
        </authorList>
    </citation>
    <scope>NUCLEOTIDE SEQUENCE [LARGE SCALE GENOMIC DNA]</scope>
    <source>
        <strain evidence="2 3">NPDC049574</strain>
    </source>
</reference>
<dbReference type="Proteomes" id="UP001552427">
    <property type="component" value="Unassembled WGS sequence"/>
</dbReference>
<feature type="compositionally biased region" description="Basic residues" evidence="1">
    <location>
        <begin position="24"/>
        <end position="33"/>
    </location>
</feature>
<protein>
    <submittedName>
        <fullName evidence="2">Uncharacterized protein</fullName>
    </submittedName>
</protein>
<keyword evidence="3" id="KW-1185">Reference proteome</keyword>
<accession>A0ABV3H4H9</accession>
<evidence type="ECO:0000313" key="3">
    <source>
        <dbReference type="Proteomes" id="UP001552427"/>
    </source>
</evidence>
<proteinExistence type="predicted"/>
<evidence type="ECO:0000313" key="2">
    <source>
        <dbReference type="EMBL" id="MEV4287419.1"/>
    </source>
</evidence>
<sequence>MLTTAQRTARYLAQTGRAGLTPRQARRLRHKERHQGEFAAGRRSFRSAARAQVREERARRALLPLSR</sequence>
<comment type="caution">
    <text evidence="2">The sequence shown here is derived from an EMBL/GenBank/DDBJ whole genome shotgun (WGS) entry which is preliminary data.</text>
</comment>
<dbReference type="EMBL" id="JBFARM010000005">
    <property type="protein sequence ID" value="MEV4287419.1"/>
    <property type="molecule type" value="Genomic_DNA"/>
</dbReference>
<feature type="region of interest" description="Disordered" evidence="1">
    <location>
        <begin position="12"/>
        <end position="52"/>
    </location>
</feature>
<dbReference type="RefSeq" id="WP_364450880.1">
    <property type="nucleotide sequence ID" value="NZ_JBFARM010000005.1"/>
</dbReference>
<organism evidence="2 3">
    <name type="scientific">Nonomuraea bangladeshensis</name>
    <dbReference type="NCBI Taxonomy" id="404385"/>
    <lineage>
        <taxon>Bacteria</taxon>
        <taxon>Bacillati</taxon>
        <taxon>Actinomycetota</taxon>
        <taxon>Actinomycetes</taxon>
        <taxon>Streptosporangiales</taxon>
        <taxon>Streptosporangiaceae</taxon>
        <taxon>Nonomuraea</taxon>
    </lineage>
</organism>
<feature type="compositionally biased region" description="Low complexity" evidence="1">
    <location>
        <begin position="38"/>
        <end position="51"/>
    </location>
</feature>
<gene>
    <name evidence="2" type="ORF">AB0K40_18085</name>
</gene>